<keyword evidence="3" id="KW-0479">Metal-binding</keyword>
<comment type="cofactor">
    <cofactor evidence="1">
        <name>Ca(2+)</name>
        <dbReference type="ChEBI" id="CHEBI:29108"/>
    </cofactor>
</comment>
<evidence type="ECO:0000256" key="5">
    <source>
        <dbReference type="ARBA" id="ARBA00022801"/>
    </source>
</evidence>
<dbReference type="CDD" id="cd16030">
    <property type="entry name" value="iduronate-2-sulfatase"/>
    <property type="match status" value="1"/>
</dbReference>
<feature type="signal peptide" evidence="7">
    <location>
        <begin position="1"/>
        <end position="22"/>
    </location>
</feature>
<organism evidence="9 10">
    <name type="scientific">Flavobacterium nackdongense</name>
    <dbReference type="NCBI Taxonomy" id="2547394"/>
    <lineage>
        <taxon>Bacteria</taxon>
        <taxon>Pseudomonadati</taxon>
        <taxon>Bacteroidota</taxon>
        <taxon>Flavobacteriia</taxon>
        <taxon>Flavobacteriales</taxon>
        <taxon>Flavobacteriaceae</taxon>
        <taxon>Flavobacterium</taxon>
    </lineage>
</organism>
<gene>
    <name evidence="9" type="ORF">E1750_17330</name>
</gene>
<dbReference type="Gene3D" id="3.40.720.10">
    <property type="entry name" value="Alkaline Phosphatase, subunit A"/>
    <property type="match status" value="1"/>
</dbReference>
<feature type="chain" id="PRO_5020863541" evidence="7">
    <location>
        <begin position="23"/>
        <end position="464"/>
    </location>
</feature>
<comment type="similarity">
    <text evidence="2">Belongs to the sulfatase family.</text>
</comment>
<dbReference type="OrthoDB" id="9777768at2"/>
<dbReference type="Proteomes" id="UP000291124">
    <property type="component" value="Chromosome"/>
</dbReference>
<evidence type="ECO:0000256" key="2">
    <source>
        <dbReference type="ARBA" id="ARBA00008779"/>
    </source>
</evidence>
<dbReference type="GO" id="GO:0004423">
    <property type="term" value="F:iduronate-2-sulfatase activity"/>
    <property type="evidence" value="ECO:0007669"/>
    <property type="project" value="InterPro"/>
</dbReference>
<dbReference type="AlphaFoldDB" id="A0A4P6YHV9"/>
<dbReference type="RefSeq" id="WP_133277976.1">
    <property type="nucleotide sequence ID" value="NZ_CP037933.1"/>
</dbReference>
<dbReference type="InterPro" id="IPR000917">
    <property type="entry name" value="Sulfatase_N"/>
</dbReference>
<evidence type="ECO:0000256" key="3">
    <source>
        <dbReference type="ARBA" id="ARBA00022723"/>
    </source>
</evidence>
<reference evidence="10" key="1">
    <citation type="submission" date="2019-03" db="EMBL/GenBank/DDBJ databases">
        <title>Flavobacterium sp.</title>
        <authorList>
            <person name="Kim H."/>
        </authorList>
    </citation>
    <scope>NUCLEOTIDE SEQUENCE [LARGE SCALE GENOMIC DNA]</scope>
    <source>
        <strain evidence="10">GS13</strain>
    </source>
</reference>
<name>A0A4P6YHV9_9FLAO</name>
<keyword evidence="10" id="KW-1185">Reference proteome</keyword>
<proteinExistence type="inferred from homology"/>
<dbReference type="KEGG" id="fnk:E1750_17330"/>
<evidence type="ECO:0000313" key="9">
    <source>
        <dbReference type="EMBL" id="QBN20477.1"/>
    </source>
</evidence>
<feature type="domain" description="Sulfatase N-terminal" evidence="8">
    <location>
        <begin position="37"/>
        <end position="373"/>
    </location>
</feature>
<dbReference type="EMBL" id="CP037933">
    <property type="protein sequence ID" value="QBN20477.1"/>
    <property type="molecule type" value="Genomic_DNA"/>
</dbReference>
<dbReference type="PANTHER" id="PTHR45953:SF1">
    <property type="entry name" value="IDURONATE 2-SULFATASE"/>
    <property type="match status" value="1"/>
</dbReference>
<accession>A0A4P6YHV9</accession>
<dbReference type="PANTHER" id="PTHR45953">
    <property type="entry name" value="IDURONATE 2-SULFATASE"/>
    <property type="match status" value="1"/>
</dbReference>
<dbReference type="InterPro" id="IPR035874">
    <property type="entry name" value="IDS"/>
</dbReference>
<dbReference type="Pfam" id="PF00884">
    <property type="entry name" value="Sulfatase"/>
    <property type="match status" value="1"/>
</dbReference>
<keyword evidence="4 7" id="KW-0732">Signal</keyword>
<keyword evidence="6" id="KW-0106">Calcium</keyword>
<sequence>MKNKKILIYSFLVLFLAIGSFAQKTKKESKLPQKKYNVLFIAVDDLNDWVGFLDGNPQTLTPNMDRLAKQSMVFDRAYCTASVCNPSRAAILSGLKPSTTKIYGNGDKAFDLPIFKDTQMLPQYFAANGYETFSRGKIYHTPATGKETWANWENISGNYGKAVKKEGLMANGIPKGEMDDNMDWYATEQKTEDTPDYLNAKWAAEKLAGDFEKPFFIACGIFRPHLEWNVPKEFYDKFPLDKIVLPSVLETDLDDVGDKAKPSKDYLTIKKYGKQKEVVQAYLACVNYADYCIGQMLDALEKSKYKDNTIVVLWGDHGWHLGEKLRYKKFTLWEEACRVPLIIKAPNVTTPGSRSGRTVNLLDLYPTLIELTGLPKNEKNEGISIVPILKNPKVAWDHPSLTQMGEGRNTIRTEKWRYIRYNDNSEELYNHENDALEWVNLANKPEYATIKAEMSKKMDVILKK</sequence>
<protein>
    <submittedName>
        <fullName evidence="9">Iduronate-2-sulfatase</fullName>
    </submittedName>
</protein>
<evidence type="ECO:0000256" key="6">
    <source>
        <dbReference type="ARBA" id="ARBA00022837"/>
    </source>
</evidence>
<dbReference type="GO" id="GO:0005737">
    <property type="term" value="C:cytoplasm"/>
    <property type="evidence" value="ECO:0007669"/>
    <property type="project" value="TreeGrafter"/>
</dbReference>
<dbReference type="InterPro" id="IPR017850">
    <property type="entry name" value="Alkaline_phosphatase_core_sf"/>
</dbReference>
<evidence type="ECO:0000259" key="8">
    <source>
        <dbReference type="Pfam" id="PF00884"/>
    </source>
</evidence>
<evidence type="ECO:0000256" key="1">
    <source>
        <dbReference type="ARBA" id="ARBA00001913"/>
    </source>
</evidence>
<evidence type="ECO:0000313" key="10">
    <source>
        <dbReference type="Proteomes" id="UP000291124"/>
    </source>
</evidence>
<evidence type="ECO:0000256" key="4">
    <source>
        <dbReference type="ARBA" id="ARBA00022729"/>
    </source>
</evidence>
<keyword evidence="5" id="KW-0378">Hydrolase</keyword>
<evidence type="ECO:0000256" key="7">
    <source>
        <dbReference type="SAM" id="SignalP"/>
    </source>
</evidence>
<dbReference type="GO" id="GO:0046872">
    <property type="term" value="F:metal ion binding"/>
    <property type="evidence" value="ECO:0007669"/>
    <property type="project" value="UniProtKB-KW"/>
</dbReference>
<dbReference type="SUPFAM" id="SSF53649">
    <property type="entry name" value="Alkaline phosphatase-like"/>
    <property type="match status" value="1"/>
</dbReference>